<protein>
    <submittedName>
        <fullName evidence="1">Uncharacterized protein</fullName>
    </submittedName>
</protein>
<organism evidence="1 2">
    <name type="scientific">Archangium violaceum Cb vi76</name>
    <dbReference type="NCBI Taxonomy" id="1406225"/>
    <lineage>
        <taxon>Bacteria</taxon>
        <taxon>Pseudomonadati</taxon>
        <taxon>Myxococcota</taxon>
        <taxon>Myxococcia</taxon>
        <taxon>Myxococcales</taxon>
        <taxon>Cystobacterineae</taxon>
        <taxon>Archangiaceae</taxon>
        <taxon>Archangium</taxon>
    </lineage>
</organism>
<sequence length="249" mass="28055">MELNIYMLPASDAKNARLREFVRSTLGKRATPGTLEQLQAQAGWENDHITLKLVAITYQHLKKYKESERLLRRLFLIARHGTDRCAALANLAVGYFRQNQYELSFLLAVRAMRFDPTVVSPWLIAAAAVGRLGDYEQLARFCIIFEQAFNDLAKHPAVVWALLGDPDLEEFVCSEAFVSRLEDKLLEAQEALEASGVAHGPEMALSEQLLPLDFDFELCTQEQLQKASRSVDLPLVGEHLKNIKKASLN</sequence>
<proteinExistence type="predicted"/>
<dbReference type="Proteomes" id="UP000028547">
    <property type="component" value="Unassembled WGS sequence"/>
</dbReference>
<dbReference type="RefSeq" id="WP_043391605.1">
    <property type="nucleotide sequence ID" value="NZ_JPMI01000045.1"/>
</dbReference>
<evidence type="ECO:0000313" key="2">
    <source>
        <dbReference type="Proteomes" id="UP000028547"/>
    </source>
</evidence>
<gene>
    <name evidence="1" type="ORF">Q664_07885</name>
</gene>
<evidence type="ECO:0000313" key="1">
    <source>
        <dbReference type="EMBL" id="KFA93672.1"/>
    </source>
</evidence>
<comment type="caution">
    <text evidence="1">The sequence shown here is derived from an EMBL/GenBank/DDBJ whole genome shotgun (WGS) entry which is preliminary data.</text>
</comment>
<dbReference type="EMBL" id="JPMI01000045">
    <property type="protein sequence ID" value="KFA93672.1"/>
    <property type="molecule type" value="Genomic_DNA"/>
</dbReference>
<dbReference type="SUPFAM" id="SSF48452">
    <property type="entry name" value="TPR-like"/>
    <property type="match status" value="1"/>
</dbReference>
<name>A0A084SYY7_9BACT</name>
<dbReference type="Gene3D" id="1.25.40.10">
    <property type="entry name" value="Tetratricopeptide repeat domain"/>
    <property type="match status" value="1"/>
</dbReference>
<dbReference type="InterPro" id="IPR011990">
    <property type="entry name" value="TPR-like_helical_dom_sf"/>
</dbReference>
<accession>A0A084SYY7</accession>
<dbReference type="AlphaFoldDB" id="A0A084SYY7"/>
<reference evidence="1 2" key="1">
    <citation type="submission" date="2014-07" db="EMBL/GenBank/DDBJ databases">
        <title>Draft Genome Sequence of Gephyronic Acid Producer, Cystobacter violaceus Strain Cb vi76.</title>
        <authorList>
            <person name="Stevens D.C."/>
            <person name="Young J."/>
            <person name="Carmichael R."/>
            <person name="Tan J."/>
            <person name="Taylor R.E."/>
        </authorList>
    </citation>
    <scope>NUCLEOTIDE SEQUENCE [LARGE SCALE GENOMIC DNA]</scope>
    <source>
        <strain evidence="1 2">Cb vi76</strain>
    </source>
</reference>